<feature type="signal peptide" evidence="1">
    <location>
        <begin position="1"/>
        <end position="30"/>
    </location>
</feature>
<dbReference type="PROSITE" id="PS51257">
    <property type="entry name" value="PROKAR_LIPOPROTEIN"/>
    <property type="match status" value="1"/>
</dbReference>
<reference evidence="2 3" key="1">
    <citation type="submission" date="2019-02" db="EMBL/GenBank/DDBJ databases">
        <title>Deep-cultivation of Planctomycetes and their phenomic and genomic characterization uncovers novel biology.</title>
        <authorList>
            <person name="Wiegand S."/>
            <person name="Jogler M."/>
            <person name="Boedeker C."/>
            <person name="Pinto D."/>
            <person name="Vollmers J."/>
            <person name="Rivas-Marin E."/>
            <person name="Kohn T."/>
            <person name="Peeters S.H."/>
            <person name="Heuer A."/>
            <person name="Rast P."/>
            <person name="Oberbeckmann S."/>
            <person name="Bunk B."/>
            <person name="Jeske O."/>
            <person name="Meyerdierks A."/>
            <person name="Storesund J.E."/>
            <person name="Kallscheuer N."/>
            <person name="Luecker S."/>
            <person name="Lage O.M."/>
            <person name="Pohl T."/>
            <person name="Merkel B.J."/>
            <person name="Hornburger P."/>
            <person name="Mueller R.-W."/>
            <person name="Bruemmer F."/>
            <person name="Labrenz M."/>
            <person name="Spormann A.M."/>
            <person name="Op den Camp H."/>
            <person name="Overmann J."/>
            <person name="Amann R."/>
            <person name="Jetten M.S.M."/>
            <person name="Mascher T."/>
            <person name="Medema M.H."/>
            <person name="Devos D.P."/>
            <person name="Kaster A.-K."/>
            <person name="Ovreas L."/>
            <person name="Rohde M."/>
            <person name="Galperin M.Y."/>
            <person name="Jogler C."/>
        </authorList>
    </citation>
    <scope>NUCLEOTIDE SEQUENCE [LARGE SCALE GENOMIC DNA]</scope>
    <source>
        <strain evidence="2 3">SV_7m_r</strain>
    </source>
</reference>
<evidence type="ECO:0000313" key="2">
    <source>
        <dbReference type="EMBL" id="QDT59233.1"/>
    </source>
</evidence>
<evidence type="ECO:0008006" key="4">
    <source>
        <dbReference type="Google" id="ProtNLM"/>
    </source>
</evidence>
<dbReference type="Proteomes" id="UP000315003">
    <property type="component" value="Chromosome"/>
</dbReference>
<gene>
    <name evidence="2" type="ORF">SV7mr_17400</name>
</gene>
<sequence length="140" mass="15223" precursor="true">MTGRSDWRLVGAMLLCLLCGVVGCSGPAGPANGSVRFDDGTPVTSGSIEFRNRKSRQLYASRLTSEGAFQLADKEGRLGLPPGAYEVVVVQVILTEDLAKESHTHGQTVPRRFNDYYTTDLAMQISENQPEPLELIVPVE</sequence>
<evidence type="ECO:0000313" key="3">
    <source>
        <dbReference type="Proteomes" id="UP000315003"/>
    </source>
</evidence>
<organism evidence="2 3">
    <name type="scientific">Stieleria bergensis</name>
    <dbReference type="NCBI Taxonomy" id="2528025"/>
    <lineage>
        <taxon>Bacteria</taxon>
        <taxon>Pseudomonadati</taxon>
        <taxon>Planctomycetota</taxon>
        <taxon>Planctomycetia</taxon>
        <taxon>Pirellulales</taxon>
        <taxon>Pirellulaceae</taxon>
        <taxon>Stieleria</taxon>
    </lineage>
</organism>
<feature type="chain" id="PRO_5022076390" description="Carboxypeptidase regulatory-like domain-containing protein" evidence="1">
    <location>
        <begin position="31"/>
        <end position="140"/>
    </location>
</feature>
<evidence type="ECO:0000256" key="1">
    <source>
        <dbReference type="SAM" id="SignalP"/>
    </source>
</evidence>
<name>A0A517ST17_9BACT</name>
<dbReference type="RefSeq" id="WP_145270971.1">
    <property type="nucleotide sequence ID" value="NZ_CP036272.1"/>
</dbReference>
<dbReference type="EMBL" id="CP036272">
    <property type="protein sequence ID" value="QDT59233.1"/>
    <property type="molecule type" value="Genomic_DNA"/>
</dbReference>
<dbReference type="AlphaFoldDB" id="A0A517ST17"/>
<keyword evidence="1" id="KW-0732">Signal</keyword>
<proteinExistence type="predicted"/>
<protein>
    <recommendedName>
        <fullName evidence="4">Carboxypeptidase regulatory-like domain-containing protein</fullName>
    </recommendedName>
</protein>
<keyword evidence="3" id="KW-1185">Reference proteome</keyword>
<dbReference type="OrthoDB" id="283605at2"/>
<accession>A0A517ST17</accession>